<dbReference type="Gene3D" id="2.60.40.2070">
    <property type="match status" value="1"/>
</dbReference>
<dbReference type="SUPFAM" id="SSF141729">
    <property type="entry name" value="FimD N-terminal domain-like"/>
    <property type="match status" value="1"/>
</dbReference>
<dbReference type="PANTHER" id="PTHR30451">
    <property type="entry name" value="OUTER MEMBRANE USHER PROTEIN"/>
    <property type="match status" value="1"/>
</dbReference>
<keyword evidence="8 10" id="KW-0472">Membrane</keyword>
<dbReference type="Proteomes" id="UP000240892">
    <property type="component" value="Unassembled WGS sequence"/>
</dbReference>
<evidence type="ECO:0000259" key="11">
    <source>
        <dbReference type="Pfam" id="PF13953"/>
    </source>
</evidence>
<comment type="subcellular location">
    <subcellularLocation>
        <location evidence="1 10">Cell outer membrane</location>
        <topology evidence="1 10">Multi-pass membrane protein</topology>
    </subcellularLocation>
</comment>
<name>A0A2T2XXZ1_9ENTR</name>
<evidence type="ECO:0000256" key="9">
    <source>
        <dbReference type="ARBA" id="ARBA00023237"/>
    </source>
</evidence>
<dbReference type="Gene3D" id="2.60.40.3110">
    <property type="match status" value="1"/>
</dbReference>
<dbReference type="InterPro" id="IPR037224">
    <property type="entry name" value="PapC_N_sf"/>
</dbReference>
<protein>
    <submittedName>
        <fullName evidence="13">Fimbrial protein</fullName>
    </submittedName>
</protein>
<dbReference type="AlphaFoldDB" id="A0A2T2XXZ1"/>
<keyword evidence="7" id="KW-0732">Signal</keyword>
<dbReference type="InterPro" id="IPR018030">
    <property type="entry name" value="Fimbrial_membr_usher_CS"/>
</dbReference>
<keyword evidence="14" id="KW-1185">Reference proteome</keyword>
<feature type="domain" description="PapC-like C-terminal" evidence="11">
    <location>
        <begin position="799"/>
        <end position="863"/>
    </location>
</feature>
<dbReference type="FunFam" id="2.60.40.2610:FF:000001">
    <property type="entry name" value="Outer membrane fimbrial usher protein"/>
    <property type="match status" value="1"/>
</dbReference>
<dbReference type="PROSITE" id="PS01151">
    <property type="entry name" value="FIMBRIAL_USHER"/>
    <property type="match status" value="1"/>
</dbReference>
<dbReference type="Pfam" id="PF00577">
    <property type="entry name" value="Usher"/>
    <property type="match status" value="1"/>
</dbReference>
<sequence>MPYLKFGLDHLEARRLRQLASRSVSALARLPVAIMLASPTFFAQAELYFNPRFLADDPAAVADLSGFEKGQELPPGTYRVDIYLNDGYITTRDVTFNAGEHGQGLLACLTRSQLAAMGLNTAAVGGMSALAPDACVPLAETIKDATQRLDVGQQRLYLTIPQAFMGNRARGYIPPEQWDDGITAGLLNYNFTGNNVHNTVGGSSQYAYLNLQSGLNAGAWRLRDNSTWSYSSGGSGSSNQNKWQHINTWVERDIRALRSRLTLGDSYTNGDIFDGINFRGAQLASDDNMLPDSQKGFAPVIHGIARGTAQVSIKQNGYEIYHSTVPPGPFTINDLYAAGNGGDLQVTIKEADGSSQNFSVPYSSVPVLQREGRTRYALTAGEYRSGNDQQEEPTFFQSTILHGMAAGWTLYGGTQLADRYRAVNVGVGKNMGDLGALSVDITQANATLPDDSRQQGQSVRFLYNKSLSDLGTNIQLVGYRYSTRGYYSFADTTYQRMSGHSVETEDGPVYVKPKFTDYYNLAYSKRGRLQASITQQLGRTATLYVSGSHQTYWGTGNADEQFQVGLNTAVNDINWTLSYSRTKNAWQEGRDQMLAINVNIPFSHWLRSDSQSAWRHASASYSMSDDLNGRMSNLAGLYGTMLEGNNLSYSVQTGYAGGGDSSSGSTGYASLNYRGGYGNANVGYSRSDGIKQLYYGMSGGVLAHANGITLSQPLNDTVVLIRAPGAEGTKVENQTGVRTDWRGYAVLPYATEYRENRVALDTNSLADNVDLDDAVVSVVPTHGAIVRAEFKTHVGMKLLMTLTYDGKAVPFGAMVTSDSNQNGSIVADNGLVYLSGMPLAGKVRVKWGDGANGSCTADYRLPADSQQQPLVQLSAVCR</sequence>
<keyword evidence="4" id="KW-1134">Transmembrane beta strand</keyword>
<accession>A0A2T2XXZ1</accession>
<keyword evidence="3 10" id="KW-0813">Transport</keyword>
<evidence type="ECO:0000256" key="5">
    <source>
        <dbReference type="ARBA" id="ARBA00022558"/>
    </source>
</evidence>
<evidence type="ECO:0000259" key="12">
    <source>
        <dbReference type="Pfam" id="PF13954"/>
    </source>
</evidence>
<dbReference type="EMBL" id="PYHO01000019">
    <property type="protein sequence ID" value="PSR45160.1"/>
    <property type="molecule type" value="Genomic_DNA"/>
</dbReference>
<dbReference type="NCBIfam" id="NF011740">
    <property type="entry name" value="PRK15193.1"/>
    <property type="match status" value="1"/>
</dbReference>
<dbReference type="GO" id="GO:0009297">
    <property type="term" value="P:pilus assembly"/>
    <property type="evidence" value="ECO:0007669"/>
    <property type="project" value="InterPro"/>
</dbReference>
<dbReference type="Pfam" id="PF13954">
    <property type="entry name" value="PapC_N"/>
    <property type="match status" value="1"/>
</dbReference>
<evidence type="ECO:0000256" key="4">
    <source>
        <dbReference type="ARBA" id="ARBA00022452"/>
    </source>
</evidence>
<dbReference type="GO" id="GO:0009279">
    <property type="term" value="C:cell outer membrane"/>
    <property type="evidence" value="ECO:0007669"/>
    <property type="project" value="UniProtKB-SubCell"/>
</dbReference>
<dbReference type="InterPro" id="IPR043142">
    <property type="entry name" value="PapC-like_C_sf"/>
</dbReference>
<dbReference type="RefSeq" id="WP_106929745.1">
    <property type="nucleotide sequence ID" value="NZ_CABMMU010000019.1"/>
</dbReference>
<comment type="similarity">
    <text evidence="2 10">Belongs to the fimbrial export usher family.</text>
</comment>
<evidence type="ECO:0000313" key="14">
    <source>
        <dbReference type="Proteomes" id="UP000240892"/>
    </source>
</evidence>
<dbReference type="InterPro" id="IPR025949">
    <property type="entry name" value="PapC-like_C"/>
</dbReference>
<dbReference type="FunFam" id="2.60.40.3110:FF:000001">
    <property type="entry name" value="Putative fimbrial outer membrane usher"/>
    <property type="match status" value="1"/>
</dbReference>
<gene>
    <name evidence="13" type="ORF">C8256_19805</name>
</gene>
<dbReference type="Pfam" id="PF13953">
    <property type="entry name" value="PapC_C"/>
    <property type="match status" value="1"/>
</dbReference>
<evidence type="ECO:0000256" key="3">
    <source>
        <dbReference type="ARBA" id="ARBA00022448"/>
    </source>
</evidence>
<evidence type="ECO:0000256" key="1">
    <source>
        <dbReference type="ARBA" id="ARBA00004571"/>
    </source>
</evidence>
<dbReference type="InterPro" id="IPR025885">
    <property type="entry name" value="PapC_N"/>
</dbReference>
<dbReference type="Gene3D" id="2.60.40.2610">
    <property type="entry name" value="Outer membrane usher protein FimD, plug domain"/>
    <property type="match status" value="1"/>
</dbReference>
<dbReference type="InterPro" id="IPR000015">
    <property type="entry name" value="Fimb_usher"/>
</dbReference>
<reference evidence="13 14" key="1">
    <citation type="submission" date="2018-03" db="EMBL/GenBank/DDBJ databases">
        <title>First report of an OXA-48+CTX-M-M-producing Kluyvera ascorbata clone recovered from patients admitted in a University Hospital in Madrid, Spain.</title>
        <authorList>
            <person name="Hernandez-Garcia M."/>
            <person name="Leon-Sampedro R."/>
            <person name="Perez-Viso B."/>
            <person name="Morosini M.I."/>
            <person name="Lopez-Fresnena N."/>
            <person name="Coque T.M."/>
            <person name="Bonten M."/>
            <person name="Malhotra-Kumar S."/>
            <person name="Ruiz-Garbajosa P."/>
            <person name="Canton R."/>
        </authorList>
    </citation>
    <scope>NUCLEOTIDE SEQUENCE [LARGE SCALE GENOMIC DNA]</scope>
    <source>
        <strain evidence="13 14">KA2</strain>
    </source>
</reference>
<evidence type="ECO:0000256" key="7">
    <source>
        <dbReference type="ARBA" id="ARBA00022729"/>
    </source>
</evidence>
<dbReference type="GO" id="GO:0015473">
    <property type="term" value="F:fimbrial usher porin activity"/>
    <property type="evidence" value="ECO:0007669"/>
    <property type="project" value="InterPro"/>
</dbReference>
<keyword evidence="6 10" id="KW-0812">Transmembrane</keyword>
<dbReference type="InterPro" id="IPR042186">
    <property type="entry name" value="FimD_plug_dom"/>
</dbReference>
<feature type="domain" description="PapC N-terminal" evidence="12">
    <location>
        <begin position="48"/>
        <end position="192"/>
    </location>
</feature>
<proteinExistence type="inferred from homology"/>
<organism evidence="13 14">
    <name type="scientific">Kluyvera genomosp. 2</name>
    <dbReference type="NCBI Taxonomy" id="2774054"/>
    <lineage>
        <taxon>Bacteria</taxon>
        <taxon>Pseudomonadati</taxon>
        <taxon>Pseudomonadota</taxon>
        <taxon>Gammaproteobacteria</taxon>
        <taxon>Enterobacterales</taxon>
        <taxon>Enterobacteriaceae</taxon>
        <taxon>Kluyvera</taxon>
    </lineage>
</organism>
<dbReference type="Gene3D" id="3.10.20.410">
    <property type="match status" value="1"/>
</dbReference>
<evidence type="ECO:0000256" key="8">
    <source>
        <dbReference type="ARBA" id="ARBA00023136"/>
    </source>
</evidence>
<keyword evidence="9 10" id="KW-0998">Cell outer membrane</keyword>
<comment type="caution">
    <text evidence="13">The sequence shown here is derived from an EMBL/GenBank/DDBJ whole genome shotgun (WGS) entry which is preliminary data.</text>
</comment>
<evidence type="ECO:0000256" key="2">
    <source>
        <dbReference type="ARBA" id="ARBA00008064"/>
    </source>
</evidence>
<evidence type="ECO:0000256" key="6">
    <source>
        <dbReference type="ARBA" id="ARBA00022692"/>
    </source>
</evidence>
<dbReference type="PANTHER" id="PTHR30451:SF21">
    <property type="entry name" value="FIMBRIAL USHER DOMAIN-CONTAINING PROTEIN YDET-RELATED"/>
    <property type="match status" value="1"/>
</dbReference>
<evidence type="ECO:0000256" key="10">
    <source>
        <dbReference type="RuleBase" id="RU003884"/>
    </source>
</evidence>
<evidence type="ECO:0000313" key="13">
    <source>
        <dbReference type="EMBL" id="PSR45160.1"/>
    </source>
</evidence>
<dbReference type="STRING" id="1006000.GKAS_00741"/>
<dbReference type="NCBIfam" id="NF011745">
    <property type="entry name" value="PRK15198.1"/>
    <property type="match status" value="1"/>
</dbReference>
<keyword evidence="5 10" id="KW-1029">Fimbrium biogenesis</keyword>